<dbReference type="Proteomes" id="UP000440578">
    <property type="component" value="Unassembled WGS sequence"/>
</dbReference>
<dbReference type="CDD" id="cd24028">
    <property type="entry name" value="ASKHA_NBD_HSP70_HSPA1-like"/>
    <property type="match status" value="1"/>
</dbReference>
<dbReference type="AlphaFoldDB" id="A0A6A4WB89"/>
<reference evidence="4 5" key="1">
    <citation type="submission" date="2019-07" db="EMBL/GenBank/DDBJ databases">
        <title>Draft genome assembly of a fouling barnacle, Amphibalanus amphitrite (Darwin, 1854): The first reference genome for Thecostraca.</title>
        <authorList>
            <person name="Kim W."/>
        </authorList>
    </citation>
    <scope>NUCLEOTIDE SEQUENCE [LARGE SCALE GENOMIC DNA]</scope>
    <source>
        <strain evidence="4">SNU_AA5</strain>
        <tissue evidence="4">Soma without cirri and trophi</tissue>
    </source>
</reference>
<dbReference type="Gene3D" id="3.90.640.10">
    <property type="entry name" value="Actin, Chain A, domain 4"/>
    <property type="match status" value="1"/>
</dbReference>
<accession>A0A6A4WB89</accession>
<dbReference type="Gene3D" id="3.30.30.30">
    <property type="match status" value="1"/>
</dbReference>
<protein>
    <submittedName>
        <fullName evidence="4">Heat shock cognate protein</fullName>
    </submittedName>
</protein>
<evidence type="ECO:0000313" key="4">
    <source>
        <dbReference type="EMBL" id="KAF0300930.1"/>
    </source>
</evidence>
<evidence type="ECO:0000256" key="1">
    <source>
        <dbReference type="ARBA" id="ARBA00007381"/>
    </source>
</evidence>
<keyword evidence="2" id="KW-0547">Nucleotide-binding</keyword>
<dbReference type="PROSITE" id="PS01036">
    <property type="entry name" value="HSP70_3"/>
    <property type="match status" value="1"/>
</dbReference>
<dbReference type="PANTHER" id="PTHR19375">
    <property type="entry name" value="HEAT SHOCK PROTEIN 70KDA"/>
    <property type="match status" value="1"/>
</dbReference>
<dbReference type="PROSITE" id="PS00329">
    <property type="entry name" value="HSP70_2"/>
    <property type="match status" value="1"/>
</dbReference>
<dbReference type="SUPFAM" id="SSF53067">
    <property type="entry name" value="Actin-like ATPase domain"/>
    <property type="match status" value="2"/>
</dbReference>
<dbReference type="Pfam" id="PF00012">
    <property type="entry name" value="HSP70"/>
    <property type="match status" value="1"/>
</dbReference>
<evidence type="ECO:0000256" key="3">
    <source>
        <dbReference type="ARBA" id="ARBA00022840"/>
    </source>
</evidence>
<dbReference type="GO" id="GO:0006950">
    <property type="term" value="P:response to stress"/>
    <property type="evidence" value="ECO:0007669"/>
    <property type="project" value="UniProtKB-ARBA"/>
</dbReference>
<dbReference type="FunFam" id="3.90.640.10:FF:000010">
    <property type="entry name" value="heat shock 70 kDa protein 14"/>
    <property type="match status" value="1"/>
</dbReference>
<keyword evidence="4" id="KW-0346">Stress response</keyword>
<dbReference type="PRINTS" id="PR00301">
    <property type="entry name" value="HEATSHOCK70"/>
</dbReference>
<dbReference type="EMBL" id="VIIS01001219">
    <property type="protein sequence ID" value="KAF0300930.1"/>
    <property type="molecule type" value="Genomic_DNA"/>
</dbReference>
<name>A0A6A4WB89_AMPAM</name>
<dbReference type="GO" id="GO:0140662">
    <property type="term" value="F:ATP-dependent protein folding chaperone"/>
    <property type="evidence" value="ECO:0007669"/>
    <property type="project" value="InterPro"/>
</dbReference>
<evidence type="ECO:0000256" key="2">
    <source>
        <dbReference type="ARBA" id="ARBA00022741"/>
    </source>
</evidence>
<keyword evidence="3" id="KW-0067">ATP-binding</keyword>
<proteinExistence type="inferred from homology"/>
<comment type="caution">
    <text evidence="4">The sequence shown here is derived from an EMBL/GenBank/DDBJ whole genome shotgun (WGS) entry which is preliminary data.</text>
</comment>
<evidence type="ECO:0000313" key="5">
    <source>
        <dbReference type="Proteomes" id="UP000440578"/>
    </source>
</evidence>
<dbReference type="GO" id="GO:0005524">
    <property type="term" value="F:ATP binding"/>
    <property type="evidence" value="ECO:0007669"/>
    <property type="project" value="UniProtKB-KW"/>
</dbReference>
<dbReference type="InterPro" id="IPR018181">
    <property type="entry name" value="Heat_shock_70_CS"/>
</dbReference>
<gene>
    <name evidence="4" type="primary">Hspa8_1</name>
    <name evidence="4" type="ORF">FJT64_026680</name>
</gene>
<dbReference type="InterPro" id="IPR043129">
    <property type="entry name" value="ATPase_NBD"/>
</dbReference>
<sequence>MSDSAAPVIGIDLGTAYSCVGVFQNDKVEIIPNDHFNRTTPSYVTFNEMKWLAGEVAKNQWPRDPENTVFDAKRMIGRDFDDEELRRDMKRWPFKVLKDRGIPKVEVQYMEMTKLFTFEEMSSMVLTKMKMTAEAYLKKTVTKAVMTVPAHFTDAQRQATEKAGKMAGLDVMGIIDEPTAAVLANGLDRKLKKGQKVLIFDLGGGTFDVSVLAYRDRGFKVISTAGDAHFGGDDFDHRLVNYFAKEFKSQHKIDPRNSPMSTKRLKLACEEAKKTLSNSLVAHIKLNSLFERIDFAGKVSRACFDELCEDLYRKTLDTVQRALDDANLKRTDIDEVILAGGSTRIPKVRKLLKDFFDGKKLNLRINAVAFGATVQAAILSGQDVSGVDRQIDVIPYSLGVQEDENHLQILIKRNRVVLVPQEQQCWVWVLDGLQDVTEQSGDPNVLASRVACGGAGVA</sequence>
<organism evidence="4 5">
    <name type="scientific">Amphibalanus amphitrite</name>
    <name type="common">Striped barnacle</name>
    <name type="synonym">Balanus amphitrite</name>
    <dbReference type="NCBI Taxonomy" id="1232801"/>
    <lineage>
        <taxon>Eukaryota</taxon>
        <taxon>Metazoa</taxon>
        <taxon>Ecdysozoa</taxon>
        <taxon>Arthropoda</taxon>
        <taxon>Crustacea</taxon>
        <taxon>Multicrustacea</taxon>
        <taxon>Cirripedia</taxon>
        <taxon>Thoracica</taxon>
        <taxon>Thoracicalcarea</taxon>
        <taxon>Balanomorpha</taxon>
        <taxon>Balanoidea</taxon>
        <taxon>Balanidae</taxon>
        <taxon>Amphibalaninae</taxon>
        <taxon>Amphibalanus</taxon>
    </lineage>
</organism>
<keyword evidence="5" id="KW-1185">Reference proteome</keyword>
<dbReference type="FunFam" id="3.30.30.30:FF:000001">
    <property type="entry name" value="heat shock 70 kDa protein-like"/>
    <property type="match status" value="1"/>
</dbReference>
<dbReference type="OrthoDB" id="2401965at2759"/>
<dbReference type="InterPro" id="IPR013126">
    <property type="entry name" value="Hsp_70_fam"/>
</dbReference>
<comment type="similarity">
    <text evidence="1">Belongs to the heat shock protein 70 family.</text>
</comment>
<dbReference type="Gene3D" id="3.30.420.40">
    <property type="match status" value="2"/>
</dbReference>